<comment type="similarity">
    <text evidence="2">Belongs to the MscS (TC 1.A.23) family.</text>
</comment>
<dbReference type="OrthoDB" id="4638917at2"/>
<dbReference type="InterPro" id="IPR045276">
    <property type="entry name" value="YbiO_bact"/>
</dbReference>
<dbReference type="PANTHER" id="PTHR30460">
    <property type="entry name" value="MODERATE CONDUCTANCE MECHANOSENSITIVE CHANNEL YBIO"/>
    <property type="match status" value="1"/>
</dbReference>
<sequence>MVVAMASTNDLTDWLRGSGLLVVLFVVGAILLSRLTRWISGRIYQRIDAHPTSTGQIADEGAKHRHVVTQGLTWLIIVAIYSIAAVLILQQLNVPVTGLVAPAAVLGVALGFGAQRIVQDILAGTFIIFERQYGFGDTIRIGTLGSESGVTGTVEEVTLRITRLRTLQGEVVMIPNGQIVQVINMSRDWARAVIDVPVPTSVDLTRAREILQEVTAAAVEDPNLGQLLLDAPTVLGVQSLEVDSVHLRIVARTLPGKQFDVGRELRSRVAIAFQHEGVRVATALDTAEPMAAS</sequence>
<accession>A0A239PFF8</accession>
<evidence type="ECO:0000313" key="12">
    <source>
        <dbReference type="Proteomes" id="UP000198362"/>
    </source>
</evidence>
<feature type="transmembrane region" description="Helical" evidence="7">
    <location>
        <begin position="72"/>
        <end position="90"/>
    </location>
</feature>
<comment type="subcellular location">
    <subcellularLocation>
        <location evidence="1">Cell membrane</location>
        <topology evidence="1">Multi-pass membrane protein</topology>
    </subcellularLocation>
</comment>
<evidence type="ECO:0000256" key="6">
    <source>
        <dbReference type="ARBA" id="ARBA00023136"/>
    </source>
</evidence>
<dbReference type="Pfam" id="PF00924">
    <property type="entry name" value="MS_channel_2nd"/>
    <property type="match status" value="1"/>
</dbReference>
<dbReference type="Proteomes" id="UP000198362">
    <property type="component" value="Unassembled WGS sequence"/>
</dbReference>
<evidence type="ECO:0000259" key="10">
    <source>
        <dbReference type="Pfam" id="PF21088"/>
    </source>
</evidence>
<dbReference type="Pfam" id="PF21082">
    <property type="entry name" value="MS_channel_3rd"/>
    <property type="match status" value="1"/>
</dbReference>
<evidence type="ECO:0000256" key="3">
    <source>
        <dbReference type="ARBA" id="ARBA00022475"/>
    </source>
</evidence>
<evidence type="ECO:0000256" key="5">
    <source>
        <dbReference type="ARBA" id="ARBA00022989"/>
    </source>
</evidence>
<dbReference type="EMBL" id="FZPH01000026">
    <property type="protein sequence ID" value="SNT65762.1"/>
    <property type="molecule type" value="Genomic_DNA"/>
</dbReference>
<dbReference type="InterPro" id="IPR049278">
    <property type="entry name" value="MS_channel_C"/>
</dbReference>
<name>A0A239PFF8_9ACTN</name>
<feature type="domain" description="Mechanosensitive ion channel transmembrane helices 2/3" evidence="10">
    <location>
        <begin position="74"/>
        <end position="115"/>
    </location>
</feature>
<dbReference type="Gene3D" id="1.10.287.1260">
    <property type="match status" value="1"/>
</dbReference>
<dbReference type="InterPro" id="IPR011066">
    <property type="entry name" value="MscS_channel_C_sf"/>
</dbReference>
<organism evidence="11 12">
    <name type="scientific">Asanoa hainanensis</name>
    <dbReference type="NCBI Taxonomy" id="560556"/>
    <lineage>
        <taxon>Bacteria</taxon>
        <taxon>Bacillati</taxon>
        <taxon>Actinomycetota</taxon>
        <taxon>Actinomycetes</taxon>
        <taxon>Micromonosporales</taxon>
        <taxon>Micromonosporaceae</taxon>
        <taxon>Asanoa</taxon>
    </lineage>
</organism>
<keyword evidence="12" id="KW-1185">Reference proteome</keyword>
<reference evidence="11 12" key="1">
    <citation type="submission" date="2017-06" db="EMBL/GenBank/DDBJ databases">
        <authorList>
            <person name="Kim H.J."/>
            <person name="Triplett B.A."/>
        </authorList>
    </citation>
    <scope>NUCLEOTIDE SEQUENCE [LARGE SCALE GENOMIC DNA]</scope>
    <source>
        <strain evidence="11 12">CGMCC 4.5593</strain>
    </source>
</reference>
<proteinExistence type="inferred from homology"/>
<feature type="transmembrane region" description="Helical" evidence="7">
    <location>
        <begin position="96"/>
        <end position="114"/>
    </location>
</feature>
<feature type="domain" description="Mechanosensitive ion channel MscS" evidence="8">
    <location>
        <begin position="117"/>
        <end position="187"/>
    </location>
</feature>
<dbReference type="SUPFAM" id="SSF50182">
    <property type="entry name" value="Sm-like ribonucleoproteins"/>
    <property type="match status" value="1"/>
</dbReference>
<dbReference type="Pfam" id="PF21088">
    <property type="entry name" value="MS_channel_1st"/>
    <property type="match status" value="1"/>
</dbReference>
<keyword evidence="6 7" id="KW-0472">Membrane</keyword>
<evidence type="ECO:0000256" key="4">
    <source>
        <dbReference type="ARBA" id="ARBA00022692"/>
    </source>
</evidence>
<evidence type="ECO:0000259" key="9">
    <source>
        <dbReference type="Pfam" id="PF21082"/>
    </source>
</evidence>
<keyword evidence="3" id="KW-1003">Cell membrane</keyword>
<evidence type="ECO:0000259" key="8">
    <source>
        <dbReference type="Pfam" id="PF00924"/>
    </source>
</evidence>
<dbReference type="InterPro" id="IPR010920">
    <property type="entry name" value="LSM_dom_sf"/>
</dbReference>
<dbReference type="Gene3D" id="2.30.30.60">
    <property type="match status" value="1"/>
</dbReference>
<dbReference type="SUPFAM" id="SSF82689">
    <property type="entry name" value="Mechanosensitive channel protein MscS (YggB), C-terminal domain"/>
    <property type="match status" value="1"/>
</dbReference>
<dbReference type="Gene3D" id="3.30.70.100">
    <property type="match status" value="1"/>
</dbReference>
<dbReference type="InterPro" id="IPR049142">
    <property type="entry name" value="MS_channel_1st"/>
</dbReference>
<keyword evidence="4 7" id="KW-0812">Transmembrane</keyword>
<feature type="transmembrane region" description="Helical" evidence="7">
    <location>
        <begin position="14"/>
        <end position="32"/>
    </location>
</feature>
<dbReference type="GO" id="GO:0008381">
    <property type="term" value="F:mechanosensitive monoatomic ion channel activity"/>
    <property type="evidence" value="ECO:0007669"/>
    <property type="project" value="InterPro"/>
</dbReference>
<dbReference type="PANTHER" id="PTHR30460:SF0">
    <property type="entry name" value="MODERATE CONDUCTANCE MECHANOSENSITIVE CHANNEL YBIO"/>
    <property type="match status" value="1"/>
</dbReference>
<gene>
    <name evidence="11" type="ORF">SAMN05421812_12633</name>
</gene>
<dbReference type="AlphaFoldDB" id="A0A239PFF8"/>
<evidence type="ECO:0000256" key="1">
    <source>
        <dbReference type="ARBA" id="ARBA00004651"/>
    </source>
</evidence>
<dbReference type="InterPro" id="IPR023408">
    <property type="entry name" value="MscS_beta-dom_sf"/>
</dbReference>
<evidence type="ECO:0000256" key="7">
    <source>
        <dbReference type="SAM" id="Phobius"/>
    </source>
</evidence>
<evidence type="ECO:0000313" key="11">
    <source>
        <dbReference type="EMBL" id="SNT65762.1"/>
    </source>
</evidence>
<dbReference type="GO" id="GO:0005886">
    <property type="term" value="C:plasma membrane"/>
    <property type="evidence" value="ECO:0007669"/>
    <property type="project" value="UniProtKB-SubCell"/>
</dbReference>
<protein>
    <submittedName>
        <fullName evidence="11">Small conductance mechanosensitive channel</fullName>
    </submittedName>
</protein>
<dbReference type="InterPro" id="IPR006685">
    <property type="entry name" value="MscS_channel_2nd"/>
</dbReference>
<dbReference type="SUPFAM" id="SSF82861">
    <property type="entry name" value="Mechanosensitive channel protein MscS (YggB), transmembrane region"/>
    <property type="match status" value="1"/>
</dbReference>
<dbReference type="InterPro" id="IPR011014">
    <property type="entry name" value="MscS_channel_TM-2"/>
</dbReference>
<feature type="domain" description="Mechanosensitive ion channel MscS C-terminal" evidence="9">
    <location>
        <begin position="193"/>
        <end position="279"/>
    </location>
</feature>
<evidence type="ECO:0000256" key="2">
    <source>
        <dbReference type="ARBA" id="ARBA00008017"/>
    </source>
</evidence>
<keyword evidence="5 7" id="KW-1133">Transmembrane helix</keyword>